<dbReference type="SUPFAM" id="SSF54786">
    <property type="entry name" value="YcfA/nrd intein domain"/>
    <property type="match status" value="1"/>
</dbReference>
<protein>
    <submittedName>
        <fullName evidence="1">Type II toxin-antitoxin system HicA family toxin</fullName>
    </submittedName>
</protein>
<dbReference type="RefSeq" id="WP_167112575.1">
    <property type="nucleotide sequence ID" value="NZ_JAAQTO010000017.1"/>
</dbReference>
<gene>
    <name evidence="1" type="ORF">HBJ55_07325</name>
</gene>
<reference evidence="1 2" key="1">
    <citation type="submission" date="2020-03" db="EMBL/GenBank/DDBJ databases">
        <title>Identification of Halomonas strains.</title>
        <authorList>
            <person name="Xiao Z."/>
            <person name="Dong F."/>
            <person name="Wang Z."/>
            <person name="Zhao J.-Y."/>
        </authorList>
    </citation>
    <scope>NUCLEOTIDE SEQUENCE [LARGE SCALE GENOMIC DNA]</scope>
    <source>
        <strain evidence="1 2">DX6</strain>
    </source>
</reference>
<evidence type="ECO:0000313" key="2">
    <source>
        <dbReference type="Proteomes" id="UP001318321"/>
    </source>
</evidence>
<comment type="caution">
    <text evidence="1">The sequence shown here is derived from an EMBL/GenBank/DDBJ whole genome shotgun (WGS) entry which is preliminary data.</text>
</comment>
<proteinExistence type="predicted"/>
<organism evidence="1 2">
    <name type="scientific">Billgrantia bachuensis</name>
    <dbReference type="NCBI Taxonomy" id="2717286"/>
    <lineage>
        <taxon>Bacteria</taxon>
        <taxon>Pseudomonadati</taxon>
        <taxon>Pseudomonadota</taxon>
        <taxon>Gammaproteobacteria</taxon>
        <taxon>Oceanospirillales</taxon>
        <taxon>Halomonadaceae</taxon>
        <taxon>Billgrantia</taxon>
    </lineage>
</organism>
<accession>A0ABX0PQ38</accession>
<name>A0ABX0PQ38_9GAMM</name>
<dbReference type="InterPro" id="IPR012933">
    <property type="entry name" value="HicA_mRNA_interferase"/>
</dbReference>
<sequence length="79" mass="9304">MSDKRLDRLKERPRDYTWDELIALLNGFGYKLKNASGSRRKFIDAEKRKICLHEPHPENTLKAYVIEHVLTALEEHGKI</sequence>
<dbReference type="EMBL" id="JAAQTO010000017">
    <property type="protein sequence ID" value="NIC05231.1"/>
    <property type="molecule type" value="Genomic_DNA"/>
</dbReference>
<dbReference type="Proteomes" id="UP001318321">
    <property type="component" value="Unassembled WGS sequence"/>
</dbReference>
<keyword evidence="2" id="KW-1185">Reference proteome</keyword>
<evidence type="ECO:0000313" key="1">
    <source>
        <dbReference type="EMBL" id="NIC05231.1"/>
    </source>
</evidence>
<dbReference type="Pfam" id="PF07927">
    <property type="entry name" value="HicA_toxin"/>
    <property type="match status" value="1"/>
</dbReference>